<dbReference type="Gene3D" id="3.40.50.10320">
    <property type="entry name" value="LmbE-like"/>
    <property type="match status" value="1"/>
</dbReference>
<dbReference type="AlphaFoldDB" id="A0A7X1GBW2"/>
<dbReference type="PANTHER" id="PTHR12993">
    <property type="entry name" value="N-ACETYLGLUCOSAMINYL-PHOSPHATIDYLINOSITOL DE-N-ACETYLASE-RELATED"/>
    <property type="match status" value="1"/>
</dbReference>
<dbReference type="EMBL" id="JACMYG010000002">
    <property type="protein sequence ID" value="MBC2688728.1"/>
    <property type="molecule type" value="Genomic_DNA"/>
</dbReference>
<keyword evidence="2" id="KW-1185">Reference proteome</keyword>
<dbReference type="InterPro" id="IPR024078">
    <property type="entry name" value="LmbE-like_dom_sf"/>
</dbReference>
<evidence type="ECO:0000313" key="1">
    <source>
        <dbReference type="EMBL" id="MBC2688728.1"/>
    </source>
</evidence>
<dbReference type="GO" id="GO:0016811">
    <property type="term" value="F:hydrolase activity, acting on carbon-nitrogen (but not peptide) bonds, in linear amides"/>
    <property type="evidence" value="ECO:0007669"/>
    <property type="project" value="TreeGrafter"/>
</dbReference>
<gene>
    <name evidence="1" type="ORF">H7995_02815</name>
</gene>
<evidence type="ECO:0000313" key="2">
    <source>
        <dbReference type="Proteomes" id="UP000526003"/>
    </source>
</evidence>
<sequence>MSQDPDQLIQGAGTSLAQWQASRALHAVPSLPRELILPMGRRLVVVAPHPDDEVLMCGGLLASLASDSPCLLLISVTDGEGSHPGSSLWPSERLGAERPRESARALAYLGLDAQRFDWLRLGFADSAVADSETQLVRQLCAQIRPGDQVLTTWRHDGHCDHEAVGRACASACRARQAHLLEVPVWAWHWAEPEDRRLPWLRARKLLVAPRFLVRKRRAIAAHQSQLLADPSTGQPAILPPAALERLLQPFELVFL</sequence>
<dbReference type="Pfam" id="PF02585">
    <property type="entry name" value="PIG-L"/>
    <property type="match status" value="1"/>
</dbReference>
<dbReference type="InterPro" id="IPR003737">
    <property type="entry name" value="GlcNAc_PI_deacetylase-related"/>
</dbReference>
<organism evidence="1 2">
    <name type="scientific">Pseudomonas kielensis</name>
    <dbReference type="NCBI Taxonomy" id="2762577"/>
    <lineage>
        <taxon>Bacteria</taxon>
        <taxon>Pseudomonadati</taxon>
        <taxon>Pseudomonadota</taxon>
        <taxon>Gammaproteobacteria</taxon>
        <taxon>Pseudomonadales</taxon>
        <taxon>Pseudomonadaceae</taxon>
        <taxon>Pseudomonas</taxon>
    </lineage>
</organism>
<proteinExistence type="predicted"/>
<reference evidence="1 2" key="1">
    <citation type="submission" date="2020-08" db="EMBL/GenBank/DDBJ databases">
        <title>Pseudomonas sp. nov.</title>
        <authorList>
            <person name="Gieschler S."/>
            <person name="Fiedler G."/>
            <person name="Brinks E."/>
            <person name="Boehnlein C."/>
            <person name="Franz C.M.A.P."/>
            <person name="Kabisch J."/>
        </authorList>
    </citation>
    <scope>NUCLEOTIDE SEQUENCE [LARGE SCALE GENOMIC DNA]</scope>
    <source>
        <strain evidence="1 2">MBT-1</strain>
    </source>
</reference>
<dbReference type="RefSeq" id="WP_166589571.1">
    <property type="nucleotide sequence ID" value="NZ_CP090311.1"/>
</dbReference>
<name>A0A7X1GBW2_9PSED</name>
<protein>
    <submittedName>
        <fullName evidence="1">PIG-L family deacetylase</fullName>
    </submittedName>
</protein>
<dbReference type="Proteomes" id="UP000526003">
    <property type="component" value="Unassembled WGS sequence"/>
</dbReference>
<comment type="caution">
    <text evidence="1">The sequence shown here is derived from an EMBL/GenBank/DDBJ whole genome shotgun (WGS) entry which is preliminary data.</text>
</comment>
<dbReference type="PANTHER" id="PTHR12993:SF29">
    <property type="entry name" value="BLR3841 PROTEIN"/>
    <property type="match status" value="1"/>
</dbReference>
<accession>A0A7X1GBW2</accession>
<dbReference type="SUPFAM" id="SSF102588">
    <property type="entry name" value="LmbE-like"/>
    <property type="match status" value="1"/>
</dbReference>